<sequence>MRRRTYVALVGSASLAGCVGRLGETERQTDSVDFQKLWETGLEDDDGPIWAFRATGDGETAYLGTKSELTALSLEDGTEQWALPLDTYLGGVTIDDDGLFILYSNTMQRIDPDTGESRWTTTADKSTGYSLVATTDEHVAVSGAGAVFVFEKESGQQTAQPTEADGNSVRAWDGQFVVAEDSAVTAYDPDGTAQWTVDDVSLNWLTPVVGSTVVGGGNGTFVGIDLEGGTQAWTTEVSGRLPHAKTATTDDTVFVYPWGGGATRPTDTFYALSADTGAVRWKEGDTDSYAFPPVVLESGIVFDGADRPQAYEHETGRQIDSIDTGGGWRGATGSGRTVVMYGTRAVAYRL</sequence>
<feature type="domain" description="Pyrrolo-quinoline quinone repeat" evidence="1">
    <location>
        <begin position="181"/>
        <end position="291"/>
    </location>
</feature>
<gene>
    <name evidence="2" type="ORF">EGD98_09355</name>
</gene>
<dbReference type="PANTHER" id="PTHR34512">
    <property type="entry name" value="CELL SURFACE PROTEIN"/>
    <property type="match status" value="1"/>
</dbReference>
<name>A0A8J7YJH9_9EURY</name>
<comment type="caution">
    <text evidence="2">The sequence shown here is derived from an EMBL/GenBank/DDBJ whole genome shotgun (WGS) entry which is preliminary data.</text>
</comment>
<organism evidence="2 3">
    <name type="scientific">Haloarcula salinisoli</name>
    <dbReference type="NCBI Taxonomy" id="2487746"/>
    <lineage>
        <taxon>Archaea</taxon>
        <taxon>Methanobacteriati</taxon>
        <taxon>Methanobacteriota</taxon>
        <taxon>Stenosarchaea group</taxon>
        <taxon>Halobacteria</taxon>
        <taxon>Halobacteriales</taxon>
        <taxon>Haloarculaceae</taxon>
        <taxon>Haloarcula</taxon>
    </lineage>
</organism>
<dbReference type="InterPro" id="IPR015943">
    <property type="entry name" value="WD40/YVTN_repeat-like_dom_sf"/>
</dbReference>
<dbReference type="SMART" id="SM00564">
    <property type="entry name" value="PQQ"/>
    <property type="match status" value="5"/>
</dbReference>
<dbReference type="InterPro" id="IPR018391">
    <property type="entry name" value="PQQ_b-propeller_rpt"/>
</dbReference>
<dbReference type="Pfam" id="PF13360">
    <property type="entry name" value="PQQ_2"/>
    <property type="match status" value="1"/>
</dbReference>
<dbReference type="InterPro" id="IPR002372">
    <property type="entry name" value="PQQ_rpt_dom"/>
</dbReference>
<keyword evidence="3" id="KW-1185">Reference proteome</keyword>
<reference evidence="2" key="1">
    <citation type="submission" date="2021-06" db="EMBL/GenBank/DDBJ databases">
        <title>Halomicroarcula sp. F24A a new haloarchaeum isolated from saline soil.</title>
        <authorList>
            <person name="Duran-Viseras A."/>
            <person name="Sanchez-Porro C."/>
            <person name="Ventosa A."/>
        </authorList>
    </citation>
    <scope>NUCLEOTIDE SEQUENCE</scope>
    <source>
        <strain evidence="2">F24A</strain>
    </source>
</reference>
<proteinExistence type="predicted"/>
<evidence type="ECO:0000313" key="2">
    <source>
        <dbReference type="EMBL" id="MBX0303874.1"/>
    </source>
</evidence>
<dbReference type="AlphaFoldDB" id="A0A8J7YJH9"/>
<evidence type="ECO:0000313" key="3">
    <source>
        <dbReference type="Proteomes" id="UP000783863"/>
    </source>
</evidence>
<accession>A0A8J7YJH9</accession>
<evidence type="ECO:0000259" key="1">
    <source>
        <dbReference type="Pfam" id="PF13360"/>
    </source>
</evidence>
<dbReference type="SUPFAM" id="SSF50998">
    <property type="entry name" value="Quinoprotein alcohol dehydrogenase-like"/>
    <property type="match status" value="1"/>
</dbReference>
<dbReference type="Gene3D" id="2.130.10.10">
    <property type="entry name" value="YVTN repeat-like/Quinoprotein amine dehydrogenase"/>
    <property type="match status" value="2"/>
</dbReference>
<dbReference type="PANTHER" id="PTHR34512:SF30">
    <property type="entry name" value="OUTER MEMBRANE PROTEIN ASSEMBLY FACTOR BAMB"/>
    <property type="match status" value="1"/>
</dbReference>
<dbReference type="InterPro" id="IPR011047">
    <property type="entry name" value="Quinoprotein_ADH-like_sf"/>
</dbReference>
<dbReference type="RefSeq" id="WP_220588115.1">
    <property type="nucleotide sequence ID" value="NZ_RKLQ01000002.1"/>
</dbReference>
<protein>
    <submittedName>
        <fullName evidence="2">PQQ-like beta-propeller repeat protein</fullName>
    </submittedName>
</protein>
<dbReference type="Proteomes" id="UP000783863">
    <property type="component" value="Unassembled WGS sequence"/>
</dbReference>
<dbReference type="PROSITE" id="PS51257">
    <property type="entry name" value="PROKAR_LIPOPROTEIN"/>
    <property type="match status" value="1"/>
</dbReference>
<dbReference type="EMBL" id="RKLQ01000002">
    <property type="protein sequence ID" value="MBX0303874.1"/>
    <property type="molecule type" value="Genomic_DNA"/>
</dbReference>